<evidence type="ECO:0000313" key="15">
    <source>
        <dbReference type="Proteomes" id="UP000594262"/>
    </source>
</evidence>
<evidence type="ECO:0000256" key="8">
    <source>
        <dbReference type="ARBA" id="ARBA00023180"/>
    </source>
</evidence>
<accession>A0A7M5ULX0</accession>
<evidence type="ECO:0000256" key="7">
    <source>
        <dbReference type="ARBA" id="ARBA00023170"/>
    </source>
</evidence>
<dbReference type="GO" id="GO:0016020">
    <property type="term" value="C:membrane"/>
    <property type="evidence" value="ECO:0007669"/>
    <property type="project" value="UniProtKB-SubCell"/>
</dbReference>
<feature type="transmembrane region" description="Helical" evidence="11">
    <location>
        <begin position="405"/>
        <end position="425"/>
    </location>
</feature>
<feature type="transmembrane region" description="Helical" evidence="11">
    <location>
        <begin position="652"/>
        <end position="677"/>
    </location>
</feature>
<evidence type="ECO:0000256" key="10">
    <source>
        <dbReference type="ARBA" id="ARBA00023303"/>
    </source>
</evidence>
<dbReference type="Pfam" id="PF10613">
    <property type="entry name" value="Lig_chan-Glu_bd"/>
    <property type="match status" value="1"/>
</dbReference>
<feature type="transmembrane region" description="Helical" evidence="11">
    <location>
        <begin position="25"/>
        <end position="41"/>
    </location>
</feature>
<comment type="subcellular location">
    <subcellularLocation>
        <location evidence="1">Membrane</location>
        <topology evidence="1">Multi-pass membrane protein</topology>
    </subcellularLocation>
</comment>
<dbReference type="AlphaFoldDB" id="A0A7M5ULX0"/>
<dbReference type="InterPro" id="IPR015683">
    <property type="entry name" value="Ionotropic_Glu_rcpt"/>
</dbReference>
<dbReference type="GO" id="GO:0015276">
    <property type="term" value="F:ligand-gated monoatomic ion channel activity"/>
    <property type="evidence" value="ECO:0007669"/>
    <property type="project" value="InterPro"/>
</dbReference>
<keyword evidence="9" id="KW-1071">Ligand-gated ion channel</keyword>
<dbReference type="Gene3D" id="3.40.190.10">
    <property type="entry name" value="Periplasmic binding protein-like II"/>
    <property type="match status" value="2"/>
</dbReference>
<dbReference type="InterPro" id="IPR001320">
    <property type="entry name" value="Iontro_rcpt_C"/>
</dbReference>
<keyword evidence="2" id="KW-0813">Transport</keyword>
<evidence type="ECO:0000256" key="5">
    <source>
        <dbReference type="ARBA" id="ARBA00023065"/>
    </source>
</evidence>
<keyword evidence="3 11" id="KW-0812">Transmembrane</keyword>
<evidence type="ECO:0000256" key="1">
    <source>
        <dbReference type="ARBA" id="ARBA00004141"/>
    </source>
</evidence>
<keyword evidence="6 11" id="KW-0472">Membrane</keyword>
<proteinExistence type="predicted"/>
<evidence type="ECO:0000256" key="6">
    <source>
        <dbReference type="ARBA" id="ARBA00023136"/>
    </source>
</evidence>
<evidence type="ECO:0000256" key="2">
    <source>
        <dbReference type="ARBA" id="ARBA00022448"/>
    </source>
</evidence>
<name>A0A7M5ULX0_9CNID</name>
<dbReference type="SUPFAM" id="SSF53850">
    <property type="entry name" value="Periplasmic binding protein-like II"/>
    <property type="match status" value="1"/>
</dbReference>
<evidence type="ECO:0000259" key="12">
    <source>
        <dbReference type="SMART" id="SM00079"/>
    </source>
</evidence>
<keyword evidence="5" id="KW-0406">Ion transport</keyword>
<evidence type="ECO:0000256" key="4">
    <source>
        <dbReference type="ARBA" id="ARBA00022989"/>
    </source>
</evidence>
<keyword evidence="15" id="KW-1185">Reference proteome</keyword>
<evidence type="ECO:0000256" key="9">
    <source>
        <dbReference type="ARBA" id="ARBA00023286"/>
    </source>
</evidence>
<dbReference type="Proteomes" id="UP000594262">
    <property type="component" value="Unplaced"/>
</dbReference>
<evidence type="ECO:0000259" key="13">
    <source>
        <dbReference type="SMART" id="SM00918"/>
    </source>
</evidence>
<dbReference type="InterPro" id="IPR019594">
    <property type="entry name" value="Glu/Gly-bd"/>
</dbReference>
<keyword evidence="8" id="KW-0325">Glycoprotein</keyword>
<dbReference type="EnsemblMetazoa" id="CLYHEMT002671.1">
    <property type="protein sequence ID" value="CLYHEMP002671.1"/>
    <property type="gene ID" value="CLYHEMG002671"/>
</dbReference>
<evidence type="ECO:0000256" key="3">
    <source>
        <dbReference type="ARBA" id="ARBA00022692"/>
    </source>
</evidence>
<dbReference type="OrthoDB" id="5958792at2759"/>
<feature type="domain" description="Ionotropic glutamate receptor C-terminal" evidence="12">
    <location>
        <begin position="274"/>
        <end position="637"/>
    </location>
</feature>
<reference evidence="14" key="1">
    <citation type="submission" date="2021-01" db="UniProtKB">
        <authorList>
            <consortium name="EnsemblMetazoa"/>
        </authorList>
    </citation>
    <scope>IDENTIFICATION</scope>
</reference>
<keyword evidence="10" id="KW-0407">Ion channel</keyword>
<dbReference type="SMART" id="SM00918">
    <property type="entry name" value="Lig_chan-Glu_bd"/>
    <property type="match status" value="1"/>
</dbReference>
<keyword evidence="7" id="KW-0675">Receptor</keyword>
<organism evidence="14 15">
    <name type="scientific">Clytia hemisphaerica</name>
    <dbReference type="NCBI Taxonomy" id="252671"/>
    <lineage>
        <taxon>Eukaryota</taxon>
        <taxon>Metazoa</taxon>
        <taxon>Cnidaria</taxon>
        <taxon>Hydrozoa</taxon>
        <taxon>Hydroidolina</taxon>
        <taxon>Leptothecata</taxon>
        <taxon>Obeliida</taxon>
        <taxon>Clytiidae</taxon>
        <taxon>Clytia</taxon>
    </lineage>
</organism>
<keyword evidence="4 11" id="KW-1133">Transmembrane helix</keyword>
<evidence type="ECO:0000256" key="11">
    <source>
        <dbReference type="SAM" id="Phobius"/>
    </source>
</evidence>
<protein>
    <submittedName>
        <fullName evidence="14">Uncharacterized protein</fullName>
    </submittedName>
</protein>
<sequence>INQIRVYSLKIYPLKGSKGSQTQNMFSWITTIFIIIFIIVYREAHFVLSLKFGHNCSVPDTLQNFIVDLQNHEANEKNCTHSFARNEELLGRAINFLQQEDDFNQLVIIANKTFDIQTQNENKQITFYDFQELNEKTLDVLTHDIAITLPGIPIILLATDSEWKTVQHYVRTHVEESLFWIRLVHSDHQLTNNRHEECTFELSSSFLQPYDSKNASWYSEDQKNLLNQVSVTEDICNARRKLSLITAVGVFGGSLFEVDHKFLDQENEIVCEIHNSYPCSKPLDIYGTNWTLTCCAGIVVELASKVFEKAGYNWVLYIAPDGSYGGFKNCSDPEDPTTCQWNGMVNELREERADIAIAAMTITEARLSVMDFTEDIFVTRIAVALRNSPEKLSFFNWKFIQSLDASLIIGVSVNLLLLFGALYFLEKIASISNPISKKYPIKESFSYGAGLTFQRDLAGKTPDNWSARTVAISYAVALTIIMSTYMANLTATNVVTESHKDFRGLYDDKILHPTPDFKYGVADSSSTASLLSSAATWKDAYLEFVQNYLTSGSRDGIAKVYSGELDAFIEEYYPLSVQQSKKREYCENIIIKQEELVIPNAFGTQRKSPLTHIFSKAIRDLKDKKFVEILFEKWIKTCSETELKAFQFEFEYAGGMVILVGIFLLIALVVFILETIYVHWRTKNPRKTPNTNTFDNGAFQTDDSSIDMFQEFPRSYKVNGLTRSDV</sequence>
<dbReference type="Pfam" id="PF00060">
    <property type="entry name" value="Lig_chan"/>
    <property type="match status" value="1"/>
</dbReference>
<dbReference type="SMART" id="SM00079">
    <property type="entry name" value="PBPe"/>
    <property type="match status" value="1"/>
</dbReference>
<dbReference type="PANTHER" id="PTHR18966">
    <property type="entry name" value="IONOTROPIC GLUTAMATE RECEPTOR"/>
    <property type="match status" value="1"/>
</dbReference>
<evidence type="ECO:0000313" key="14">
    <source>
        <dbReference type="EnsemblMetazoa" id="CLYHEMP002671.1"/>
    </source>
</evidence>
<feature type="domain" description="Ionotropic glutamate receptor L-glutamate and glycine-binding" evidence="13">
    <location>
        <begin position="282"/>
        <end position="350"/>
    </location>
</feature>